<feature type="domain" description="Peptidase M16 C-terminal" evidence="2">
    <location>
        <begin position="185"/>
        <end position="359"/>
    </location>
</feature>
<dbReference type="Pfam" id="PF00675">
    <property type="entry name" value="Peptidase_M16"/>
    <property type="match status" value="1"/>
</dbReference>
<feature type="domain" description="Peptidase M16 N-terminal" evidence="1">
    <location>
        <begin position="34"/>
        <end position="172"/>
    </location>
</feature>
<dbReference type="PANTHER" id="PTHR11851">
    <property type="entry name" value="METALLOPROTEASE"/>
    <property type="match status" value="1"/>
</dbReference>
<dbReference type="Gene3D" id="3.30.830.10">
    <property type="entry name" value="Metalloenzyme, LuxS/M16 peptidase-like"/>
    <property type="match status" value="2"/>
</dbReference>
<sequence>MLTVMIAWFLAVPAWAGLVDIQEVTSPKGIKAWLVNEPSIPFVALELRFQGGTSLDAPGKRGAIYLMTGLLEEGAGELDAQAYARELEGLAASISYDASDDQIGISARFLTENRDAVVDLLKMTIHEPRFDQDAIDRVRGQVISGLRSDETDPNSIAGKTLSQMVYGDHPYATEGKGTIPSVSALTRDDIIDAKERVFARDRLYVSAVGDITADELGVMLDELLADLPENSVPLPGKSDLTIPGGTTVVDFDTPQSVALFVQEGIDRDDPDFFPAYLLNHIIGGGSFESRLMTEVREKRGLTYGIYSYLLPKDHASLYMGSVASSNDRIAETIDVVREEWRKAAENGVTAEELDAAKTYLTGAYPLRFNGNSQIAGIMVGMQMEGLPIDYIATRNDQIEAVTLDEVNRVASELLDPVGLHFVVVGQPEGLESRPLTE</sequence>
<gene>
    <name evidence="3" type="ORF">ACFORG_13125</name>
</gene>
<protein>
    <submittedName>
        <fullName evidence="3">M16 family metallopeptidase</fullName>
    </submittedName>
</protein>
<name>A0ABV7TIZ0_9RHOB</name>
<reference evidence="4" key="1">
    <citation type="journal article" date="2019" name="Int. J. Syst. Evol. Microbiol.">
        <title>The Global Catalogue of Microorganisms (GCM) 10K type strain sequencing project: providing services to taxonomists for standard genome sequencing and annotation.</title>
        <authorList>
            <consortium name="The Broad Institute Genomics Platform"/>
            <consortium name="The Broad Institute Genome Sequencing Center for Infectious Disease"/>
            <person name="Wu L."/>
            <person name="Ma J."/>
        </authorList>
    </citation>
    <scope>NUCLEOTIDE SEQUENCE [LARGE SCALE GENOMIC DNA]</scope>
    <source>
        <strain evidence="4">KCTC 42911</strain>
    </source>
</reference>
<evidence type="ECO:0000259" key="2">
    <source>
        <dbReference type="Pfam" id="PF05193"/>
    </source>
</evidence>
<dbReference type="Proteomes" id="UP001595629">
    <property type="component" value="Unassembled WGS sequence"/>
</dbReference>
<dbReference type="RefSeq" id="WP_386736046.1">
    <property type="nucleotide sequence ID" value="NZ_JBHRXI010000012.1"/>
</dbReference>
<dbReference type="Pfam" id="PF05193">
    <property type="entry name" value="Peptidase_M16_C"/>
    <property type="match status" value="1"/>
</dbReference>
<evidence type="ECO:0000259" key="1">
    <source>
        <dbReference type="Pfam" id="PF00675"/>
    </source>
</evidence>
<dbReference type="EMBL" id="JBHRXI010000012">
    <property type="protein sequence ID" value="MFC3614709.1"/>
    <property type="molecule type" value="Genomic_DNA"/>
</dbReference>
<dbReference type="InterPro" id="IPR050361">
    <property type="entry name" value="MPP/UQCRC_Complex"/>
</dbReference>
<organism evidence="3 4">
    <name type="scientific">Lutimaribacter marinistellae</name>
    <dbReference type="NCBI Taxonomy" id="1820329"/>
    <lineage>
        <taxon>Bacteria</taxon>
        <taxon>Pseudomonadati</taxon>
        <taxon>Pseudomonadota</taxon>
        <taxon>Alphaproteobacteria</taxon>
        <taxon>Rhodobacterales</taxon>
        <taxon>Roseobacteraceae</taxon>
        <taxon>Lutimaribacter</taxon>
    </lineage>
</organism>
<comment type="caution">
    <text evidence="3">The sequence shown here is derived from an EMBL/GenBank/DDBJ whole genome shotgun (WGS) entry which is preliminary data.</text>
</comment>
<dbReference type="InterPro" id="IPR011249">
    <property type="entry name" value="Metalloenz_LuxS/M16"/>
</dbReference>
<evidence type="ECO:0000313" key="4">
    <source>
        <dbReference type="Proteomes" id="UP001595629"/>
    </source>
</evidence>
<dbReference type="InterPro" id="IPR011765">
    <property type="entry name" value="Pept_M16_N"/>
</dbReference>
<dbReference type="PANTHER" id="PTHR11851:SF224">
    <property type="entry name" value="PROCESSING PROTEASE"/>
    <property type="match status" value="1"/>
</dbReference>
<dbReference type="SUPFAM" id="SSF63411">
    <property type="entry name" value="LuxS/MPP-like metallohydrolase"/>
    <property type="match status" value="2"/>
</dbReference>
<dbReference type="InterPro" id="IPR007863">
    <property type="entry name" value="Peptidase_M16_C"/>
</dbReference>
<keyword evidence="4" id="KW-1185">Reference proteome</keyword>
<accession>A0ABV7TIZ0</accession>
<proteinExistence type="predicted"/>
<evidence type="ECO:0000313" key="3">
    <source>
        <dbReference type="EMBL" id="MFC3614709.1"/>
    </source>
</evidence>